<evidence type="ECO:0000313" key="4">
    <source>
        <dbReference type="Proteomes" id="UP000647587"/>
    </source>
</evidence>
<feature type="domain" description="YCII-related" evidence="2">
    <location>
        <begin position="28"/>
        <end position="82"/>
    </location>
</feature>
<dbReference type="InterPro" id="IPR011008">
    <property type="entry name" value="Dimeric_a/b-barrel"/>
</dbReference>
<sequence>MLQRHVLHYTPGPYWSPGRPTVEQPLYERLAYLQALHQQGRILAGGPYTDHSSALVVLHSTTQEEAQSVVAGDPAVLAGIMTATLTAWHFLFQEEGPLFWGSRSSAHQLHLEAR</sequence>
<dbReference type="Proteomes" id="UP000647587">
    <property type="component" value="Unassembled WGS sequence"/>
</dbReference>
<gene>
    <name evidence="3" type="ORF">GCM10008955_40860</name>
</gene>
<evidence type="ECO:0000313" key="3">
    <source>
        <dbReference type="EMBL" id="GGK42888.1"/>
    </source>
</evidence>
<comment type="similarity">
    <text evidence="1">Belongs to the YciI family.</text>
</comment>
<keyword evidence="4" id="KW-1185">Reference proteome</keyword>
<protein>
    <recommendedName>
        <fullName evidence="2">YCII-related domain-containing protein</fullName>
    </recommendedName>
</protein>
<dbReference type="SUPFAM" id="SSF54909">
    <property type="entry name" value="Dimeric alpha+beta barrel"/>
    <property type="match status" value="1"/>
</dbReference>
<dbReference type="Pfam" id="PF03795">
    <property type="entry name" value="YCII"/>
    <property type="match status" value="1"/>
</dbReference>
<dbReference type="EMBL" id="BMPP01000036">
    <property type="protein sequence ID" value="GGK42888.1"/>
    <property type="molecule type" value="Genomic_DNA"/>
</dbReference>
<evidence type="ECO:0000259" key="2">
    <source>
        <dbReference type="Pfam" id="PF03795"/>
    </source>
</evidence>
<dbReference type="InterPro" id="IPR005545">
    <property type="entry name" value="YCII"/>
</dbReference>
<organism evidence="3 4">
    <name type="scientific">Deinococcus malanensis</name>
    <dbReference type="NCBI Taxonomy" id="1706855"/>
    <lineage>
        <taxon>Bacteria</taxon>
        <taxon>Thermotogati</taxon>
        <taxon>Deinococcota</taxon>
        <taxon>Deinococci</taxon>
        <taxon>Deinococcales</taxon>
        <taxon>Deinococcaceae</taxon>
        <taxon>Deinococcus</taxon>
    </lineage>
</organism>
<reference evidence="4" key="1">
    <citation type="journal article" date="2019" name="Int. J. Syst. Evol. Microbiol.">
        <title>The Global Catalogue of Microorganisms (GCM) 10K type strain sequencing project: providing services to taxonomists for standard genome sequencing and annotation.</title>
        <authorList>
            <consortium name="The Broad Institute Genomics Platform"/>
            <consortium name="The Broad Institute Genome Sequencing Center for Infectious Disease"/>
            <person name="Wu L."/>
            <person name="Ma J."/>
        </authorList>
    </citation>
    <scope>NUCLEOTIDE SEQUENCE [LARGE SCALE GENOMIC DNA]</scope>
    <source>
        <strain evidence="4">JCM 30331</strain>
    </source>
</reference>
<dbReference type="RefSeq" id="WP_189012108.1">
    <property type="nucleotide sequence ID" value="NZ_BMPP01000036.1"/>
</dbReference>
<proteinExistence type="inferred from homology"/>
<dbReference type="Gene3D" id="3.30.70.1060">
    <property type="entry name" value="Dimeric alpha+beta barrel"/>
    <property type="match status" value="1"/>
</dbReference>
<accession>A0ABQ2F2B2</accession>
<comment type="caution">
    <text evidence="3">The sequence shown here is derived from an EMBL/GenBank/DDBJ whole genome shotgun (WGS) entry which is preliminary data.</text>
</comment>
<evidence type="ECO:0000256" key="1">
    <source>
        <dbReference type="ARBA" id="ARBA00007689"/>
    </source>
</evidence>
<name>A0ABQ2F2B2_9DEIO</name>